<organism evidence="2">
    <name type="scientific">marine sediment metagenome</name>
    <dbReference type="NCBI Taxonomy" id="412755"/>
    <lineage>
        <taxon>unclassified sequences</taxon>
        <taxon>metagenomes</taxon>
        <taxon>ecological metagenomes</taxon>
    </lineage>
</organism>
<feature type="transmembrane region" description="Helical" evidence="1">
    <location>
        <begin position="7"/>
        <end position="24"/>
    </location>
</feature>
<proteinExistence type="predicted"/>
<protein>
    <submittedName>
        <fullName evidence="2">Uncharacterized protein</fullName>
    </submittedName>
</protein>
<keyword evidence="1" id="KW-1133">Transmembrane helix</keyword>
<feature type="transmembrane region" description="Helical" evidence="1">
    <location>
        <begin position="30"/>
        <end position="47"/>
    </location>
</feature>
<evidence type="ECO:0000256" key="1">
    <source>
        <dbReference type="SAM" id="Phobius"/>
    </source>
</evidence>
<dbReference type="AlphaFoldDB" id="A0A0F9S6L0"/>
<dbReference type="EMBL" id="LAZR01000553">
    <property type="protein sequence ID" value="KKN64510.1"/>
    <property type="molecule type" value="Genomic_DNA"/>
</dbReference>
<reference evidence="2" key="1">
    <citation type="journal article" date="2015" name="Nature">
        <title>Complex archaea that bridge the gap between prokaryotes and eukaryotes.</title>
        <authorList>
            <person name="Spang A."/>
            <person name="Saw J.H."/>
            <person name="Jorgensen S.L."/>
            <person name="Zaremba-Niedzwiedzka K."/>
            <person name="Martijn J."/>
            <person name="Lind A.E."/>
            <person name="van Eijk R."/>
            <person name="Schleper C."/>
            <person name="Guy L."/>
            <person name="Ettema T.J."/>
        </authorList>
    </citation>
    <scope>NUCLEOTIDE SEQUENCE</scope>
</reference>
<sequence>MKALRMMVGFMCGLTTIVAVLWLLSVLWQAPILILAVVLFPISLLFLPLVPTILAVVHTYVIIALASLTVALFDGS</sequence>
<keyword evidence="1" id="KW-0812">Transmembrane</keyword>
<evidence type="ECO:0000313" key="2">
    <source>
        <dbReference type="EMBL" id="KKN64510.1"/>
    </source>
</evidence>
<feature type="transmembrane region" description="Helical" evidence="1">
    <location>
        <begin position="54"/>
        <end position="73"/>
    </location>
</feature>
<gene>
    <name evidence="2" type="ORF">LCGC14_0491230</name>
</gene>
<comment type="caution">
    <text evidence="2">The sequence shown here is derived from an EMBL/GenBank/DDBJ whole genome shotgun (WGS) entry which is preliminary data.</text>
</comment>
<keyword evidence="1" id="KW-0472">Membrane</keyword>
<accession>A0A0F9S6L0</accession>
<name>A0A0F9S6L0_9ZZZZ</name>